<proteinExistence type="predicted"/>
<feature type="compositionally biased region" description="Polar residues" evidence="1">
    <location>
        <begin position="1"/>
        <end position="11"/>
    </location>
</feature>
<protein>
    <submittedName>
        <fullName evidence="2">Uncharacterized protein</fullName>
    </submittedName>
</protein>
<evidence type="ECO:0000313" key="2">
    <source>
        <dbReference type="EMBL" id="KHN47686.1"/>
    </source>
</evidence>
<dbReference type="AlphaFoldDB" id="A0A0B2SLZ5"/>
<reference evidence="2" key="1">
    <citation type="submission" date="2014-07" db="EMBL/GenBank/DDBJ databases">
        <title>Identification of a novel salt tolerance gene in wild soybean by whole-genome sequencing.</title>
        <authorList>
            <person name="Lam H.-M."/>
            <person name="Qi X."/>
            <person name="Li M.-W."/>
            <person name="Liu X."/>
            <person name="Xie M."/>
            <person name="Ni M."/>
            <person name="Xu X."/>
        </authorList>
    </citation>
    <scope>NUCLEOTIDE SEQUENCE [LARGE SCALE GENOMIC DNA]</scope>
    <source>
        <tissue evidence="2">Root</tissue>
    </source>
</reference>
<accession>A0A0B2SLZ5</accession>
<feature type="region of interest" description="Disordered" evidence="1">
    <location>
        <begin position="1"/>
        <end position="26"/>
    </location>
</feature>
<evidence type="ECO:0000256" key="1">
    <source>
        <dbReference type="SAM" id="MobiDB-lite"/>
    </source>
</evidence>
<feature type="compositionally biased region" description="Low complexity" evidence="1">
    <location>
        <begin position="12"/>
        <end position="26"/>
    </location>
</feature>
<gene>
    <name evidence="2" type="ORF">glysoja_044686</name>
</gene>
<sequence length="58" mass="6573">MTLPSPTTSHHQTTLPFSTTSTSTLSKSFSQSDYHHEFRFINCLKQGQTYSRLLALNP</sequence>
<name>A0A0B2SLZ5_GLYSO</name>
<dbReference type="Proteomes" id="UP000053555">
    <property type="component" value="Unassembled WGS sequence"/>
</dbReference>
<dbReference type="EMBL" id="KN640334">
    <property type="protein sequence ID" value="KHN47686.1"/>
    <property type="molecule type" value="Genomic_DNA"/>
</dbReference>
<organism evidence="2">
    <name type="scientific">Glycine soja</name>
    <name type="common">Wild soybean</name>
    <dbReference type="NCBI Taxonomy" id="3848"/>
    <lineage>
        <taxon>Eukaryota</taxon>
        <taxon>Viridiplantae</taxon>
        <taxon>Streptophyta</taxon>
        <taxon>Embryophyta</taxon>
        <taxon>Tracheophyta</taxon>
        <taxon>Spermatophyta</taxon>
        <taxon>Magnoliopsida</taxon>
        <taxon>eudicotyledons</taxon>
        <taxon>Gunneridae</taxon>
        <taxon>Pentapetalae</taxon>
        <taxon>rosids</taxon>
        <taxon>fabids</taxon>
        <taxon>Fabales</taxon>
        <taxon>Fabaceae</taxon>
        <taxon>Papilionoideae</taxon>
        <taxon>50 kb inversion clade</taxon>
        <taxon>NPAAA clade</taxon>
        <taxon>indigoferoid/millettioid clade</taxon>
        <taxon>Phaseoleae</taxon>
        <taxon>Glycine</taxon>
        <taxon>Glycine subgen. Soja</taxon>
    </lineage>
</organism>